<reference evidence="9" key="1">
    <citation type="submission" date="2023-06" db="EMBL/GenBank/DDBJ databases">
        <title>Sysu t00039.</title>
        <authorList>
            <person name="Gao L."/>
            <person name="Fang B.-Z."/>
            <person name="Li W.-J."/>
        </authorList>
    </citation>
    <scope>NUCLEOTIDE SEQUENCE</scope>
    <source>
        <strain evidence="9">SYSU T00039</strain>
    </source>
</reference>
<feature type="compositionally biased region" description="Polar residues" evidence="6">
    <location>
        <begin position="333"/>
        <end position="346"/>
    </location>
</feature>
<keyword evidence="10" id="KW-1185">Reference proteome</keyword>
<dbReference type="PROSITE" id="PS51935">
    <property type="entry name" value="NLPC_P60"/>
    <property type="match status" value="1"/>
</dbReference>
<name>A0AAW7M6T6_9MICO</name>
<evidence type="ECO:0000313" key="10">
    <source>
        <dbReference type="Proteomes" id="UP001172737"/>
    </source>
</evidence>
<dbReference type="PANTHER" id="PTHR47053">
    <property type="entry name" value="MUREIN DD-ENDOPEPTIDASE MEPH-RELATED"/>
    <property type="match status" value="1"/>
</dbReference>
<evidence type="ECO:0000313" key="9">
    <source>
        <dbReference type="EMBL" id="MDN4488191.1"/>
    </source>
</evidence>
<dbReference type="InterPro" id="IPR051202">
    <property type="entry name" value="Peptidase_C40"/>
</dbReference>
<feature type="signal peptide" evidence="7">
    <location>
        <begin position="1"/>
        <end position="24"/>
    </location>
</feature>
<dbReference type="SUPFAM" id="SSF54001">
    <property type="entry name" value="Cysteine proteinases"/>
    <property type="match status" value="1"/>
</dbReference>
<feature type="compositionally biased region" description="Low complexity" evidence="6">
    <location>
        <begin position="272"/>
        <end position="332"/>
    </location>
</feature>
<dbReference type="PANTHER" id="PTHR47053:SF1">
    <property type="entry name" value="MUREIN DD-ENDOPEPTIDASE MEPH-RELATED"/>
    <property type="match status" value="1"/>
</dbReference>
<comment type="similarity">
    <text evidence="1">Belongs to the peptidase C40 family.</text>
</comment>
<dbReference type="Proteomes" id="UP001172737">
    <property type="component" value="Unassembled WGS sequence"/>
</dbReference>
<keyword evidence="3" id="KW-0378">Hydrolase</keyword>
<dbReference type="GO" id="GO:0008234">
    <property type="term" value="F:cysteine-type peptidase activity"/>
    <property type="evidence" value="ECO:0007669"/>
    <property type="project" value="UniProtKB-KW"/>
</dbReference>
<feature type="domain" description="NlpC/P60" evidence="8">
    <location>
        <begin position="344"/>
        <end position="468"/>
    </location>
</feature>
<evidence type="ECO:0000256" key="4">
    <source>
        <dbReference type="ARBA" id="ARBA00022807"/>
    </source>
</evidence>
<evidence type="ECO:0000256" key="3">
    <source>
        <dbReference type="ARBA" id="ARBA00022801"/>
    </source>
</evidence>
<dbReference type="GO" id="GO:0006508">
    <property type="term" value="P:proteolysis"/>
    <property type="evidence" value="ECO:0007669"/>
    <property type="project" value="UniProtKB-KW"/>
</dbReference>
<gene>
    <name evidence="9" type="ORF">QQX10_08430</name>
</gene>
<proteinExistence type="inferred from homology"/>
<comment type="caution">
    <text evidence="9">The sequence shown here is derived from an EMBL/GenBank/DDBJ whole genome shotgun (WGS) entry which is preliminary data.</text>
</comment>
<evidence type="ECO:0000256" key="5">
    <source>
        <dbReference type="SAM" id="Coils"/>
    </source>
</evidence>
<dbReference type="Pfam" id="PF00877">
    <property type="entry name" value="NLPC_P60"/>
    <property type="match status" value="1"/>
</dbReference>
<evidence type="ECO:0000256" key="7">
    <source>
        <dbReference type="SAM" id="SignalP"/>
    </source>
</evidence>
<dbReference type="AlphaFoldDB" id="A0AAW7M6T6"/>
<accession>A0AAW7M6T6</accession>
<feature type="compositionally biased region" description="Basic and acidic residues" evidence="6">
    <location>
        <begin position="247"/>
        <end position="263"/>
    </location>
</feature>
<dbReference type="Gene3D" id="3.90.1720.10">
    <property type="entry name" value="endopeptidase domain like (from Nostoc punctiforme)"/>
    <property type="match status" value="1"/>
</dbReference>
<dbReference type="InterPro" id="IPR000064">
    <property type="entry name" value="NLP_P60_dom"/>
</dbReference>
<evidence type="ECO:0000256" key="6">
    <source>
        <dbReference type="SAM" id="MobiDB-lite"/>
    </source>
</evidence>
<keyword evidence="2" id="KW-0645">Protease</keyword>
<feature type="region of interest" description="Disordered" evidence="6">
    <location>
        <begin position="247"/>
        <end position="346"/>
    </location>
</feature>
<keyword evidence="4" id="KW-0788">Thiol protease</keyword>
<feature type="chain" id="PRO_5043633709" evidence="7">
    <location>
        <begin position="25"/>
        <end position="468"/>
    </location>
</feature>
<dbReference type="RefSeq" id="WP_301118701.1">
    <property type="nucleotide sequence ID" value="NZ_JAUHPX010000004.1"/>
</dbReference>
<evidence type="ECO:0000259" key="8">
    <source>
        <dbReference type="PROSITE" id="PS51935"/>
    </source>
</evidence>
<dbReference type="EMBL" id="JAUHPX010000004">
    <property type="protein sequence ID" value="MDN4488191.1"/>
    <property type="molecule type" value="Genomic_DNA"/>
</dbReference>
<keyword evidence="7" id="KW-0732">Signal</keyword>
<evidence type="ECO:0000256" key="2">
    <source>
        <dbReference type="ARBA" id="ARBA00022670"/>
    </source>
</evidence>
<protein>
    <submittedName>
        <fullName evidence="9">C40 family peptidase</fullName>
    </submittedName>
</protein>
<evidence type="ECO:0000256" key="1">
    <source>
        <dbReference type="ARBA" id="ARBA00007074"/>
    </source>
</evidence>
<keyword evidence="5" id="KW-0175">Coiled coil</keyword>
<sequence length="468" mass="48202">MTGAGKRVLALLAMFGVAAGVVIAGPPQHAVAEDYPGQAEIDAARAAANDLAAGIDELDNAIAALADARDKATANALLAAENYSQAADASDQAQTTLEAANQRAADAEVALAEARAQLASIAQAAYRGSGGLAELGAVVGAETVDQAVVRSEAMTRSSEESDILVQRVKAAELVASTMRTYAEEAAVEAVAAAEEAEAALAEAQDAQAHAEEAVALAEEARVDAVARLAELRGVTIELEQQRQAGLEADRQRAAQEAAERAQAEAEAEYEASRPSTTSAPAATTSTPRPTTSSPAATTAAPQPTTTTPAPAQTTTAPEPEETATTPAPKPTTNVPGTSTAQSTAAQGQIAADHAVTLVGKAYGLGMSGPDQYDCSGVTSEAWSVAGQWITRSSRSQYAATKHLPYSQLRPGDLVFYATNTSDPSTIFHVAIYIGDGQVMEAVNYSKPAGIRSLYSWMTSNMMPYIGRP</sequence>
<dbReference type="InterPro" id="IPR038765">
    <property type="entry name" value="Papain-like_cys_pep_sf"/>
</dbReference>
<feature type="coiled-coil region" evidence="5">
    <location>
        <begin position="55"/>
        <end position="124"/>
    </location>
</feature>
<organism evidence="9 10">
    <name type="scientific">Demequina lignilytica</name>
    <dbReference type="NCBI Taxonomy" id="3051663"/>
    <lineage>
        <taxon>Bacteria</taxon>
        <taxon>Bacillati</taxon>
        <taxon>Actinomycetota</taxon>
        <taxon>Actinomycetes</taxon>
        <taxon>Micrococcales</taxon>
        <taxon>Demequinaceae</taxon>
        <taxon>Demequina</taxon>
    </lineage>
</organism>